<keyword evidence="3 7" id="KW-0862">Zinc</keyword>
<dbReference type="Gene3D" id="1.10.10.10">
    <property type="entry name" value="Winged helix-like DNA-binding domain superfamily/Winged helix DNA-binding domain"/>
    <property type="match status" value="1"/>
</dbReference>
<dbReference type="PANTHER" id="PTHR33202:SF22">
    <property type="entry name" value="HYDROGEN PEROXIDE SENSITIVE REPRESSOR"/>
    <property type="match status" value="1"/>
</dbReference>
<dbReference type="InterPro" id="IPR036390">
    <property type="entry name" value="WH_DNA-bd_sf"/>
</dbReference>
<keyword evidence="10" id="KW-1185">Reference proteome</keyword>
<gene>
    <name evidence="9" type="ORF">E0L93_13095</name>
</gene>
<comment type="caution">
    <text evidence="9">The sequence shown here is derived from an EMBL/GenBank/DDBJ whole genome shotgun (WGS) entry which is preliminary data.</text>
</comment>
<evidence type="ECO:0000256" key="8">
    <source>
        <dbReference type="PIRSR" id="PIRSR602481-2"/>
    </source>
</evidence>
<dbReference type="InterPro" id="IPR043135">
    <property type="entry name" value="Fur_C"/>
</dbReference>
<keyword evidence="4" id="KW-0805">Transcription regulation</keyword>
<evidence type="ECO:0000256" key="2">
    <source>
        <dbReference type="ARBA" id="ARBA00022491"/>
    </source>
</evidence>
<accession>A0A4R1BE32</accession>
<organism evidence="9 10">
    <name type="scientific">Rubrobacter taiwanensis</name>
    <dbReference type="NCBI Taxonomy" id="185139"/>
    <lineage>
        <taxon>Bacteria</taxon>
        <taxon>Bacillati</taxon>
        <taxon>Actinomycetota</taxon>
        <taxon>Rubrobacteria</taxon>
        <taxon>Rubrobacterales</taxon>
        <taxon>Rubrobacteraceae</taxon>
        <taxon>Rubrobacter</taxon>
    </lineage>
</organism>
<proteinExistence type="inferred from homology"/>
<keyword evidence="8" id="KW-0408">Iron</keyword>
<dbReference type="GO" id="GO:1900376">
    <property type="term" value="P:regulation of secondary metabolite biosynthetic process"/>
    <property type="evidence" value="ECO:0007669"/>
    <property type="project" value="TreeGrafter"/>
</dbReference>
<keyword evidence="2" id="KW-0678">Repressor</keyword>
<feature type="binding site" evidence="8">
    <location>
        <position position="112"/>
    </location>
    <ligand>
        <name>Fe cation</name>
        <dbReference type="ChEBI" id="CHEBI:24875"/>
    </ligand>
</feature>
<evidence type="ECO:0000256" key="4">
    <source>
        <dbReference type="ARBA" id="ARBA00023015"/>
    </source>
</evidence>
<feature type="binding site" evidence="7">
    <location>
        <position position="97"/>
    </location>
    <ligand>
        <name>Zn(2+)</name>
        <dbReference type="ChEBI" id="CHEBI:29105"/>
    </ligand>
</feature>
<dbReference type="GO" id="GO:0045892">
    <property type="term" value="P:negative regulation of DNA-templated transcription"/>
    <property type="evidence" value="ECO:0007669"/>
    <property type="project" value="TreeGrafter"/>
</dbReference>
<dbReference type="GO" id="GO:0008270">
    <property type="term" value="F:zinc ion binding"/>
    <property type="evidence" value="ECO:0007669"/>
    <property type="project" value="TreeGrafter"/>
</dbReference>
<evidence type="ECO:0000313" key="10">
    <source>
        <dbReference type="Proteomes" id="UP000295244"/>
    </source>
</evidence>
<keyword evidence="7" id="KW-0479">Metal-binding</keyword>
<dbReference type="InterPro" id="IPR036388">
    <property type="entry name" value="WH-like_DNA-bd_sf"/>
</dbReference>
<evidence type="ECO:0000256" key="5">
    <source>
        <dbReference type="ARBA" id="ARBA00023125"/>
    </source>
</evidence>
<evidence type="ECO:0000256" key="6">
    <source>
        <dbReference type="ARBA" id="ARBA00023163"/>
    </source>
</evidence>
<dbReference type="AlphaFoldDB" id="A0A4R1BE32"/>
<keyword evidence="6" id="KW-0804">Transcription</keyword>
<dbReference type="CDD" id="cd07153">
    <property type="entry name" value="Fur_like"/>
    <property type="match status" value="1"/>
</dbReference>
<evidence type="ECO:0000256" key="1">
    <source>
        <dbReference type="ARBA" id="ARBA00007957"/>
    </source>
</evidence>
<feature type="binding site" evidence="7">
    <location>
        <position position="134"/>
    </location>
    <ligand>
        <name>Zn(2+)</name>
        <dbReference type="ChEBI" id="CHEBI:29105"/>
    </ligand>
</feature>
<reference evidence="9 10" key="1">
    <citation type="submission" date="2019-03" db="EMBL/GenBank/DDBJ databases">
        <title>Whole genome sequence of a novel Rubrobacter taiwanensis strain, isolated from Yellowstone National Park.</title>
        <authorList>
            <person name="Freed S."/>
            <person name="Ramaley R.F."/>
            <person name="Kyndt J.A."/>
        </authorList>
    </citation>
    <scope>NUCLEOTIDE SEQUENCE [LARGE SCALE GENOMIC DNA]</scope>
    <source>
        <strain evidence="9 10">Yellowstone</strain>
    </source>
</reference>
<dbReference type="OrthoDB" id="5242893at2"/>
<comment type="similarity">
    <text evidence="1">Belongs to the Fur family.</text>
</comment>
<dbReference type="EMBL" id="SKBU01000026">
    <property type="protein sequence ID" value="TCJ15317.1"/>
    <property type="molecule type" value="Genomic_DNA"/>
</dbReference>
<dbReference type="PANTHER" id="PTHR33202">
    <property type="entry name" value="ZINC UPTAKE REGULATION PROTEIN"/>
    <property type="match status" value="1"/>
</dbReference>
<name>A0A4R1BE32_9ACTN</name>
<evidence type="ECO:0000313" key="9">
    <source>
        <dbReference type="EMBL" id="TCJ15317.1"/>
    </source>
</evidence>
<evidence type="ECO:0000256" key="3">
    <source>
        <dbReference type="ARBA" id="ARBA00022833"/>
    </source>
</evidence>
<feature type="binding site" evidence="7">
    <location>
        <position position="100"/>
    </location>
    <ligand>
        <name>Zn(2+)</name>
        <dbReference type="ChEBI" id="CHEBI:29105"/>
    </ligand>
</feature>
<dbReference type="SUPFAM" id="SSF46785">
    <property type="entry name" value="Winged helix' DNA-binding domain"/>
    <property type="match status" value="1"/>
</dbReference>
<protein>
    <submittedName>
        <fullName evidence="9">Transcriptional repressor</fullName>
    </submittedName>
</protein>
<sequence length="142" mass="15807">MPQDSKHIVSERLKSAGLRVTPQRRAVLGAFRGGESGHLTADEVFEVARRELPELARATVYNSLAELVRVGLLRTVEGLGAVRYDPNLDPEHHHFRCLNCGRLYDVRPEGMEGLRLPDAGFGVKRTVVLFEGICGRCSERNL</sequence>
<dbReference type="InterPro" id="IPR002481">
    <property type="entry name" value="FUR"/>
</dbReference>
<dbReference type="GO" id="GO:0003700">
    <property type="term" value="F:DNA-binding transcription factor activity"/>
    <property type="evidence" value="ECO:0007669"/>
    <property type="project" value="InterPro"/>
</dbReference>
<keyword evidence="5" id="KW-0238">DNA-binding</keyword>
<comment type="cofactor">
    <cofactor evidence="7">
        <name>Zn(2+)</name>
        <dbReference type="ChEBI" id="CHEBI:29105"/>
    </cofactor>
    <text evidence="7">Binds 1 zinc ion per subunit.</text>
</comment>
<dbReference type="Gene3D" id="3.30.1490.190">
    <property type="match status" value="1"/>
</dbReference>
<feature type="binding site" evidence="7">
    <location>
        <position position="137"/>
    </location>
    <ligand>
        <name>Zn(2+)</name>
        <dbReference type="ChEBI" id="CHEBI:29105"/>
    </ligand>
</feature>
<dbReference type="GO" id="GO:0000976">
    <property type="term" value="F:transcription cis-regulatory region binding"/>
    <property type="evidence" value="ECO:0007669"/>
    <property type="project" value="TreeGrafter"/>
</dbReference>
<comment type="cofactor">
    <cofactor evidence="8">
        <name>Mn(2+)</name>
        <dbReference type="ChEBI" id="CHEBI:29035"/>
    </cofactor>
    <cofactor evidence="8">
        <name>Fe(2+)</name>
        <dbReference type="ChEBI" id="CHEBI:29033"/>
    </cofactor>
    <text evidence="8">Binds 1 Mn(2+) or Fe(2+) ion per subunit.</text>
</comment>
<dbReference type="Pfam" id="PF01475">
    <property type="entry name" value="FUR"/>
    <property type="match status" value="1"/>
</dbReference>
<dbReference type="Proteomes" id="UP000295244">
    <property type="component" value="Unassembled WGS sequence"/>
</dbReference>
<dbReference type="RefSeq" id="WP_132692528.1">
    <property type="nucleotide sequence ID" value="NZ_SKBU01000026.1"/>
</dbReference>
<evidence type="ECO:0000256" key="7">
    <source>
        <dbReference type="PIRSR" id="PIRSR602481-1"/>
    </source>
</evidence>